<dbReference type="STRING" id="693986.MOC_1316"/>
<dbReference type="AlphaFoldDB" id="A0A089NME7"/>
<dbReference type="RefSeq" id="WP_043756179.1">
    <property type="nucleotide sequence ID" value="NZ_CP003811.1"/>
</dbReference>
<evidence type="ECO:0000256" key="1">
    <source>
        <dbReference type="SAM" id="MobiDB-lite"/>
    </source>
</evidence>
<dbReference type="Pfam" id="PF18557">
    <property type="entry name" value="NepR"/>
    <property type="match status" value="1"/>
</dbReference>
<name>A0A089NME7_9HYPH</name>
<keyword evidence="4" id="KW-1185">Reference proteome</keyword>
<sequence length="61" mass="6810">MSKPHPERASELEQIPEAAPLPPGVRRHLGQTLRTLYTDTLSAPVDERLKALIAQLSKPKR</sequence>
<dbReference type="eggNOG" id="ENOG50310FI">
    <property type="taxonomic scope" value="Bacteria"/>
</dbReference>
<protein>
    <submittedName>
        <fullName evidence="3">Protein of unassigned function</fullName>
    </submittedName>
</protein>
<feature type="region of interest" description="Disordered" evidence="1">
    <location>
        <begin position="1"/>
        <end position="26"/>
    </location>
</feature>
<dbReference type="KEGG" id="mor:MOC_1316"/>
<evidence type="ECO:0000259" key="2">
    <source>
        <dbReference type="Pfam" id="PF18557"/>
    </source>
</evidence>
<accession>A0A089NME7</accession>
<dbReference type="EMBL" id="CP003811">
    <property type="protein sequence ID" value="AIQ89071.1"/>
    <property type="molecule type" value="Genomic_DNA"/>
</dbReference>
<gene>
    <name evidence="3" type="ORF">MOC_1316</name>
</gene>
<reference evidence="3 4" key="1">
    <citation type="journal article" date="2014" name="PLoS ONE">
        <title>Genome Information of Methylobacterium oryzae, a Plant-Probiotic Methylotroph in the Phyllosphere.</title>
        <authorList>
            <person name="Kwak M.J."/>
            <person name="Jeong H."/>
            <person name="Madhaiyan M."/>
            <person name="Lee Y."/>
            <person name="Sa T.M."/>
            <person name="Oh T.K."/>
            <person name="Kim J.F."/>
        </authorList>
    </citation>
    <scope>NUCLEOTIDE SEQUENCE [LARGE SCALE GENOMIC DNA]</scope>
    <source>
        <strain evidence="3 4">CBMB20</strain>
    </source>
</reference>
<feature type="domain" description="Anti-sigma factor NepR" evidence="2">
    <location>
        <begin position="26"/>
        <end position="58"/>
    </location>
</feature>
<evidence type="ECO:0000313" key="3">
    <source>
        <dbReference type="EMBL" id="AIQ89071.1"/>
    </source>
</evidence>
<evidence type="ECO:0000313" key="4">
    <source>
        <dbReference type="Proteomes" id="UP000029492"/>
    </source>
</evidence>
<organism evidence="3 4">
    <name type="scientific">Methylobacterium oryzae CBMB20</name>
    <dbReference type="NCBI Taxonomy" id="693986"/>
    <lineage>
        <taxon>Bacteria</taxon>
        <taxon>Pseudomonadati</taxon>
        <taxon>Pseudomonadota</taxon>
        <taxon>Alphaproteobacteria</taxon>
        <taxon>Hyphomicrobiales</taxon>
        <taxon>Methylobacteriaceae</taxon>
        <taxon>Methylobacterium</taxon>
    </lineage>
</organism>
<proteinExistence type="predicted"/>
<feature type="compositionally biased region" description="Basic and acidic residues" evidence="1">
    <location>
        <begin position="1"/>
        <end position="11"/>
    </location>
</feature>
<dbReference type="HOGENOM" id="CLU_2844799_0_0_5"/>
<dbReference type="Proteomes" id="UP000029492">
    <property type="component" value="Chromosome"/>
</dbReference>
<dbReference type="InterPro" id="IPR041649">
    <property type="entry name" value="NepR"/>
</dbReference>